<keyword evidence="9" id="KW-0539">Nucleus</keyword>
<comment type="pathway">
    <text evidence="3">Protein modification; protein ubiquitination.</text>
</comment>
<feature type="compositionally biased region" description="Low complexity" evidence="13">
    <location>
        <begin position="29"/>
        <end position="69"/>
    </location>
</feature>
<dbReference type="EC" id="2.3.2.26" evidence="4"/>
<keyword evidence="15" id="KW-0012">Acyltransferase</keyword>
<feature type="region of interest" description="Disordered" evidence="13">
    <location>
        <begin position="215"/>
        <end position="245"/>
    </location>
</feature>
<dbReference type="Pfam" id="PF00632">
    <property type="entry name" value="HECT"/>
    <property type="match status" value="1"/>
</dbReference>
<evidence type="ECO:0000256" key="12">
    <source>
        <dbReference type="PROSITE-ProRule" id="PRU00104"/>
    </source>
</evidence>
<dbReference type="FunFam" id="3.90.1750.10:FF:000003">
    <property type="entry name" value="E3 ubiquitin-protein ligase UPL1"/>
    <property type="match status" value="1"/>
</dbReference>
<dbReference type="InterPro" id="IPR035983">
    <property type="entry name" value="Hect_E3_ubiquitin_ligase"/>
</dbReference>
<evidence type="ECO:0000259" key="14">
    <source>
        <dbReference type="PROSITE" id="PS50237"/>
    </source>
</evidence>
<dbReference type="GO" id="GO:0051028">
    <property type="term" value="P:mRNA transport"/>
    <property type="evidence" value="ECO:0007669"/>
    <property type="project" value="UniProtKB-KW"/>
</dbReference>
<keyword evidence="7 12" id="KW-0833">Ubl conjugation pathway</keyword>
<evidence type="ECO:0000256" key="5">
    <source>
        <dbReference type="ARBA" id="ARBA00022448"/>
    </source>
</evidence>
<evidence type="ECO:0000256" key="8">
    <source>
        <dbReference type="ARBA" id="ARBA00022816"/>
    </source>
</evidence>
<comment type="catalytic activity">
    <reaction evidence="1">
        <text>S-ubiquitinyl-[E2 ubiquitin-conjugating enzyme]-L-cysteine + [acceptor protein]-L-lysine = [E2 ubiquitin-conjugating enzyme]-L-cysteine + N(6)-ubiquitinyl-[acceptor protein]-L-lysine.</text>
        <dbReference type="EC" id="2.3.2.26"/>
    </reaction>
</comment>
<dbReference type="GO" id="GO:0005737">
    <property type="term" value="C:cytoplasm"/>
    <property type="evidence" value="ECO:0007669"/>
    <property type="project" value="TreeGrafter"/>
</dbReference>
<dbReference type="SMART" id="SM00119">
    <property type="entry name" value="HECTc"/>
    <property type="match status" value="1"/>
</dbReference>
<name>A0AAN6GFW7_9BASI</name>
<comment type="similarity">
    <text evidence="10">Belongs to the UPL family. TOM1/PTR1 subfamily.</text>
</comment>
<dbReference type="CDD" id="cd00078">
    <property type="entry name" value="HECTc"/>
    <property type="match status" value="1"/>
</dbReference>
<keyword evidence="16" id="KW-1185">Reference proteome</keyword>
<evidence type="ECO:0000256" key="7">
    <source>
        <dbReference type="ARBA" id="ARBA00022786"/>
    </source>
</evidence>
<dbReference type="Proteomes" id="UP001176521">
    <property type="component" value="Unassembled WGS sequence"/>
</dbReference>
<evidence type="ECO:0000256" key="6">
    <source>
        <dbReference type="ARBA" id="ARBA00022679"/>
    </source>
</evidence>
<feature type="region of interest" description="Disordered" evidence="13">
    <location>
        <begin position="1"/>
        <end position="95"/>
    </location>
</feature>
<evidence type="ECO:0000256" key="2">
    <source>
        <dbReference type="ARBA" id="ARBA00004123"/>
    </source>
</evidence>
<comment type="caution">
    <text evidence="15">The sequence shown here is derived from an EMBL/GenBank/DDBJ whole genome shotgun (WGS) entry which is preliminary data.</text>
</comment>
<evidence type="ECO:0000256" key="10">
    <source>
        <dbReference type="ARBA" id="ARBA00034494"/>
    </source>
</evidence>
<dbReference type="AlphaFoldDB" id="A0AAN6GFW7"/>
<protein>
    <recommendedName>
        <fullName evidence="4">HECT-type E3 ubiquitin transferase</fullName>
        <ecNumber evidence="4">2.3.2.26</ecNumber>
    </recommendedName>
</protein>
<dbReference type="GO" id="GO:0006511">
    <property type="term" value="P:ubiquitin-dependent protein catabolic process"/>
    <property type="evidence" value="ECO:0007669"/>
    <property type="project" value="InterPro"/>
</dbReference>
<organism evidence="15 16">
    <name type="scientific">Tilletia horrida</name>
    <dbReference type="NCBI Taxonomy" id="155126"/>
    <lineage>
        <taxon>Eukaryota</taxon>
        <taxon>Fungi</taxon>
        <taxon>Dikarya</taxon>
        <taxon>Basidiomycota</taxon>
        <taxon>Ustilaginomycotina</taxon>
        <taxon>Exobasidiomycetes</taxon>
        <taxon>Tilletiales</taxon>
        <taxon>Tilletiaceae</taxon>
        <taxon>Tilletia</taxon>
    </lineage>
</organism>
<evidence type="ECO:0000256" key="3">
    <source>
        <dbReference type="ARBA" id="ARBA00004906"/>
    </source>
</evidence>
<keyword evidence="8" id="KW-0509">mRNA transport</keyword>
<gene>
    <name evidence="15" type="primary">TOM1_1</name>
    <name evidence="15" type="ORF">OC842_001296</name>
</gene>
<feature type="active site" description="Glycyl thioester intermediate" evidence="11 12">
    <location>
        <position position="741"/>
    </location>
</feature>
<dbReference type="FunFam" id="3.90.1750.10:FF:000026">
    <property type="entry name" value="E3 ubiquitin-protein ligase HACE1"/>
    <property type="match status" value="1"/>
</dbReference>
<dbReference type="Gene3D" id="3.30.2160.10">
    <property type="entry name" value="Hect, E3 ligase catalytic domain"/>
    <property type="match status" value="1"/>
</dbReference>
<dbReference type="PANTHER" id="PTHR11254">
    <property type="entry name" value="HECT DOMAIN UBIQUITIN-PROTEIN LIGASE"/>
    <property type="match status" value="1"/>
</dbReference>
<proteinExistence type="inferred from homology"/>
<accession>A0AAN6GFW7</accession>
<evidence type="ECO:0000256" key="13">
    <source>
        <dbReference type="SAM" id="MobiDB-lite"/>
    </source>
</evidence>
<dbReference type="GO" id="GO:0061630">
    <property type="term" value="F:ubiquitin protein ligase activity"/>
    <property type="evidence" value="ECO:0007669"/>
    <property type="project" value="UniProtKB-EC"/>
</dbReference>
<reference evidence="15" key="1">
    <citation type="journal article" date="2023" name="PhytoFront">
        <title>Draft Genome Resources of Seven Strains of Tilletia horrida, Causal Agent of Kernel Smut of Rice.</title>
        <authorList>
            <person name="Khanal S."/>
            <person name="Antony Babu S."/>
            <person name="Zhou X.G."/>
        </authorList>
    </citation>
    <scope>NUCLEOTIDE SEQUENCE</scope>
    <source>
        <strain evidence="15">TX3</strain>
    </source>
</reference>
<feature type="compositionally biased region" description="Low complexity" evidence="13">
    <location>
        <begin position="1"/>
        <end position="12"/>
    </location>
</feature>
<dbReference type="GO" id="GO:0000209">
    <property type="term" value="P:protein polyubiquitination"/>
    <property type="evidence" value="ECO:0007669"/>
    <property type="project" value="TreeGrafter"/>
</dbReference>
<comment type="subcellular location">
    <subcellularLocation>
        <location evidence="2">Nucleus</location>
    </subcellularLocation>
</comment>
<evidence type="ECO:0000313" key="16">
    <source>
        <dbReference type="Proteomes" id="UP001176521"/>
    </source>
</evidence>
<evidence type="ECO:0000256" key="4">
    <source>
        <dbReference type="ARBA" id="ARBA00012485"/>
    </source>
</evidence>
<sequence>MPPPGSSSNPNGAPGGSSGAPGGSGSGSAGSSSSSNTNSNIASSSSAAGASSSASGSGVGASSAAAGAASGSGSGGSSSASGQQQQQQQQRQQHVHRNAIPALFGAMPTGGAGGGGAALFSFGLGGAGAGALASAVAGGGGRSGGRAASSYENLLMSGGAIPIAMPAGADGDDPEAFMNSSAGAGALASLLQGLFEGRMPSGGFARGVGGVAGGSAGGRHGLHESGTSTTGKSKEAEAAAKKEKEANEEKLKKMYEEFDFRPLWTRLSQALTRLKDNPSAAQVLLPLIESLMVVSKHVIAPETAAAVESRTLTRSSSLPPVTPLSEGNDPMTSSIASIASIASTAHGRTPREQMEDHFFAFTERHRKILNTMVRQNPSLMSGSFALLVHNPKVLDFDNKKNYFTQQLHKNRRDHYTPLNLNVRRAEVFGDSQMAFSRYTGPEIKHGRLNVRFLGEEGIDAGGVTREWFSVLARAMFNPDYALFTPCAADRTTYQPNRLSSVDRNHLLYFKFVGRVIGKAIYDGRLLDAYFTRSFYKHILGKPVDYRDMEAVDPEYYKSLEWILENDIEDVLDLNFTMDAEDFGETRVIELKPDGATIPVTEENKVEYVRLVTEQRLTQSIRSQIDAFLEGFHDIIPPELVRIFTEQELELLISGLPDIDVDSWKNNTELHGYNASDPVIQWFWRAVRSFDQTEKAKLLQFITGTSKVPLEGFGHLQGTQGIQKFNIHKAYGADRLPAAHTCFNQLDLPQYESYEKLRSQLLICMNEASEGFGFA</sequence>
<dbReference type="InterPro" id="IPR000569">
    <property type="entry name" value="HECT_dom"/>
</dbReference>
<feature type="compositionally biased region" description="Low complexity" evidence="13">
    <location>
        <begin position="77"/>
        <end position="92"/>
    </location>
</feature>
<dbReference type="InterPro" id="IPR050409">
    <property type="entry name" value="E3_ubiq-protein_ligase"/>
</dbReference>
<dbReference type="SUPFAM" id="SSF56204">
    <property type="entry name" value="Hect, E3 ligase catalytic domain"/>
    <property type="match status" value="1"/>
</dbReference>
<dbReference type="EMBL" id="JAPDMQ010000045">
    <property type="protein sequence ID" value="KAK0538420.1"/>
    <property type="molecule type" value="Genomic_DNA"/>
</dbReference>
<dbReference type="FunFam" id="3.30.2160.10:FF:000001">
    <property type="entry name" value="E3 ubiquitin-protein ligase NEDD4-like"/>
    <property type="match status" value="1"/>
</dbReference>
<feature type="compositionally biased region" description="Gly residues" evidence="13">
    <location>
        <begin position="13"/>
        <end position="28"/>
    </location>
</feature>
<evidence type="ECO:0000313" key="15">
    <source>
        <dbReference type="EMBL" id="KAK0538420.1"/>
    </source>
</evidence>
<dbReference type="PANTHER" id="PTHR11254:SF67">
    <property type="entry name" value="E3 UBIQUITIN-PROTEIN LIGASE HUWE1"/>
    <property type="match status" value="1"/>
</dbReference>
<keyword evidence="6 15" id="KW-0808">Transferase</keyword>
<keyword evidence="5" id="KW-0813">Transport</keyword>
<feature type="domain" description="HECT" evidence="14">
    <location>
        <begin position="439"/>
        <end position="774"/>
    </location>
</feature>
<dbReference type="Gene3D" id="3.90.1750.10">
    <property type="entry name" value="Hect, E3 ligase catalytic domains"/>
    <property type="match status" value="1"/>
</dbReference>
<evidence type="ECO:0000256" key="9">
    <source>
        <dbReference type="ARBA" id="ARBA00023242"/>
    </source>
</evidence>
<evidence type="ECO:0000256" key="11">
    <source>
        <dbReference type="PIRSR" id="PIRSR001569-1"/>
    </source>
</evidence>
<evidence type="ECO:0000256" key="1">
    <source>
        <dbReference type="ARBA" id="ARBA00000885"/>
    </source>
</evidence>
<dbReference type="Gene3D" id="3.30.2410.10">
    <property type="entry name" value="Hect, E3 ligase catalytic domain"/>
    <property type="match status" value="1"/>
</dbReference>
<dbReference type="GO" id="GO:0005634">
    <property type="term" value="C:nucleus"/>
    <property type="evidence" value="ECO:0007669"/>
    <property type="project" value="UniProtKB-SubCell"/>
</dbReference>
<dbReference type="PROSITE" id="PS50237">
    <property type="entry name" value="HECT"/>
    <property type="match status" value="1"/>
</dbReference>
<feature type="compositionally biased region" description="Basic and acidic residues" evidence="13">
    <location>
        <begin position="232"/>
        <end position="245"/>
    </location>
</feature>
<dbReference type="FunFam" id="3.30.2410.10:FF:000004">
    <property type="entry name" value="E3 ubiquitin-protein ligase HUWE1, variant"/>
    <property type="match status" value="1"/>
</dbReference>